<dbReference type="PANTHER" id="PTHR47331">
    <property type="entry name" value="PHD-TYPE DOMAIN-CONTAINING PROTEIN"/>
    <property type="match status" value="1"/>
</dbReference>
<protein>
    <submittedName>
        <fullName evidence="1">DUF1758 domain-containing protein</fullName>
    </submittedName>
</protein>
<keyword evidence="2" id="KW-1185">Reference proteome</keyword>
<proteinExistence type="predicted"/>
<name>A0A8X6KP86_TRICU</name>
<dbReference type="PANTHER" id="PTHR47331:SF1">
    <property type="entry name" value="GAG-LIKE PROTEIN"/>
    <property type="match status" value="1"/>
</dbReference>
<evidence type="ECO:0000313" key="1">
    <source>
        <dbReference type="EMBL" id="GFQ81995.1"/>
    </source>
</evidence>
<dbReference type="AlphaFoldDB" id="A0A8X6KP86"/>
<organism evidence="1 2">
    <name type="scientific">Trichonephila clavata</name>
    <name type="common">Joro spider</name>
    <name type="synonym">Nephila clavata</name>
    <dbReference type="NCBI Taxonomy" id="2740835"/>
    <lineage>
        <taxon>Eukaryota</taxon>
        <taxon>Metazoa</taxon>
        <taxon>Ecdysozoa</taxon>
        <taxon>Arthropoda</taxon>
        <taxon>Chelicerata</taxon>
        <taxon>Arachnida</taxon>
        <taxon>Araneae</taxon>
        <taxon>Araneomorphae</taxon>
        <taxon>Entelegynae</taxon>
        <taxon>Araneoidea</taxon>
        <taxon>Nephilidae</taxon>
        <taxon>Trichonephila</taxon>
    </lineage>
</organism>
<comment type="caution">
    <text evidence="1">The sequence shown here is derived from an EMBL/GenBank/DDBJ whole genome shotgun (WGS) entry which is preliminary data.</text>
</comment>
<dbReference type="Proteomes" id="UP000887116">
    <property type="component" value="Unassembled WGS sequence"/>
</dbReference>
<reference evidence="1" key="1">
    <citation type="submission" date="2020-07" db="EMBL/GenBank/DDBJ databases">
        <title>Multicomponent nature underlies the extraordinary mechanical properties of spider dragline silk.</title>
        <authorList>
            <person name="Kono N."/>
            <person name="Nakamura H."/>
            <person name="Mori M."/>
            <person name="Yoshida Y."/>
            <person name="Ohtoshi R."/>
            <person name="Malay A.D."/>
            <person name="Moran D.A.P."/>
            <person name="Tomita M."/>
            <person name="Numata K."/>
            <person name="Arakawa K."/>
        </authorList>
    </citation>
    <scope>NUCLEOTIDE SEQUENCE</scope>
</reference>
<gene>
    <name evidence="1" type="primary">AVEN_129182_1</name>
    <name evidence="1" type="ORF">TNCT_213071</name>
</gene>
<evidence type="ECO:0000313" key="2">
    <source>
        <dbReference type="Proteomes" id="UP000887116"/>
    </source>
</evidence>
<accession>A0A8X6KP86</accession>
<dbReference type="OrthoDB" id="6435486at2759"/>
<dbReference type="EMBL" id="BMAO01012526">
    <property type="protein sequence ID" value="GFQ81995.1"/>
    <property type="molecule type" value="Genomic_DNA"/>
</dbReference>
<sequence length="284" mass="32034">MVQTHYPLYPNKTGRFLSWPSCNKKGNVVIIGADVVGKLLTRKVKTFKSNLKAVHTRLVWTVLGKFFNTEQIINSHSYIISSLLVQNPCISDLWKLDVLGITDPAQRKSKFELEDETNKYFNETLSVNSEGRYGVALPWIVDSSFLPENKMLAEKGLLSTKRKLVSAFNGVFENWLSLGIIERVSEAESERVHYLPHRPVFKENSTTSLRPVFNVSSYSAGSPSLNNCLSTGPNLIEIIPTILNLFRKNYIDVISDIEKSVLTNFNKGKGSQFLTFSVVRKICP</sequence>